<sequence length="346" mass="38210">MERPPSSLANAFRCIHRCSPATLRPERSRARSRRCHGVITSLTWICLGIALGAGMGGAALAQGADRSVPPVGEFERLLFLASADTPLHQEVFEGLSGALPPDRQAIFTAVDAPDAALWMQSADCNRCLVITSGTRALESAQWQMRKARVLSITLPRLSHEQIMADQEADPRFAAIFIDIPLERRLEMVRRHVPALNRFAIVQSPGFGTTGDEANLREKDDPQALQRFAAENDDDLIPTFIRASRAADAIVTVPDRRIYNPRTIVSIMMTTYRQRTPLIGHSEALHRAGALMSIHSPPSALGHEAGRFIQSLRGPADWKPIRRHTGVHQVSINHQVARSLRITVEDP</sequence>
<accession>A0A1H7KM13</accession>
<keyword evidence="1" id="KW-0812">Transmembrane</keyword>
<dbReference type="PANTHER" id="PTHR35271:SF1">
    <property type="entry name" value="ABC TRANSPORTER, SUBSTRATE-BINDING LIPOPROTEIN"/>
    <property type="match status" value="1"/>
</dbReference>
<dbReference type="AlphaFoldDB" id="A0A1H7KM13"/>
<dbReference type="Proteomes" id="UP000199256">
    <property type="component" value="Unassembled WGS sequence"/>
</dbReference>
<dbReference type="STRING" id="1396821.SAMN05444515_10651"/>
<dbReference type="InterPro" id="IPR007487">
    <property type="entry name" value="ABC_transpt-TYRBP-like"/>
</dbReference>
<reference evidence="3" key="1">
    <citation type="submission" date="2016-10" db="EMBL/GenBank/DDBJ databases">
        <authorList>
            <person name="Varghese N."/>
            <person name="Submissions S."/>
        </authorList>
    </citation>
    <scope>NUCLEOTIDE SEQUENCE [LARGE SCALE GENOMIC DNA]</scope>
    <source>
        <strain evidence="3">DSM 241</strain>
    </source>
</reference>
<keyword evidence="3" id="KW-1185">Reference proteome</keyword>
<evidence type="ECO:0000313" key="3">
    <source>
        <dbReference type="Proteomes" id="UP000199256"/>
    </source>
</evidence>
<evidence type="ECO:0000313" key="2">
    <source>
        <dbReference type="EMBL" id="SEK87812.1"/>
    </source>
</evidence>
<dbReference type="OrthoDB" id="9178917at2"/>
<feature type="transmembrane region" description="Helical" evidence="1">
    <location>
        <begin position="37"/>
        <end position="61"/>
    </location>
</feature>
<organism evidence="2 3">
    <name type="scientific">Ectothiorhodospira marina</name>
    <dbReference type="NCBI Taxonomy" id="1396821"/>
    <lineage>
        <taxon>Bacteria</taxon>
        <taxon>Pseudomonadati</taxon>
        <taxon>Pseudomonadota</taxon>
        <taxon>Gammaproteobacteria</taxon>
        <taxon>Chromatiales</taxon>
        <taxon>Ectothiorhodospiraceae</taxon>
        <taxon>Ectothiorhodospira</taxon>
    </lineage>
</organism>
<keyword evidence="1" id="KW-0472">Membrane</keyword>
<protein>
    <submittedName>
        <fullName evidence="2">ABC transporter substrate binding protein</fullName>
    </submittedName>
</protein>
<dbReference type="EMBL" id="FOAA01000006">
    <property type="protein sequence ID" value="SEK87812.1"/>
    <property type="molecule type" value="Genomic_DNA"/>
</dbReference>
<evidence type="ECO:0000256" key="1">
    <source>
        <dbReference type="SAM" id="Phobius"/>
    </source>
</evidence>
<dbReference type="Gene3D" id="3.40.50.2300">
    <property type="match status" value="1"/>
</dbReference>
<dbReference type="PANTHER" id="PTHR35271">
    <property type="entry name" value="ABC TRANSPORTER, SUBSTRATE-BINDING LIPOPROTEIN-RELATED"/>
    <property type="match status" value="1"/>
</dbReference>
<keyword evidence="1" id="KW-1133">Transmembrane helix</keyword>
<name>A0A1H7KM13_9GAMM</name>
<proteinExistence type="predicted"/>
<dbReference type="Pfam" id="PF04392">
    <property type="entry name" value="ABC_sub_bind"/>
    <property type="match status" value="1"/>
</dbReference>
<gene>
    <name evidence="2" type="ORF">SAMN05444515_10651</name>
</gene>